<dbReference type="OrthoDB" id="9795766at2"/>
<dbReference type="PATRIC" id="fig|1158607.3.peg.2683"/>
<keyword evidence="2" id="KW-1185">Reference proteome</keyword>
<dbReference type="EMBL" id="AJAQ01000018">
    <property type="protein sequence ID" value="EOH93053.1"/>
    <property type="molecule type" value="Genomic_DNA"/>
</dbReference>
<evidence type="ECO:0000313" key="2">
    <source>
        <dbReference type="Proteomes" id="UP000013782"/>
    </source>
</evidence>
<dbReference type="SUPFAM" id="SSF89447">
    <property type="entry name" value="AbrB/MazE/MraZ-like"/>
    <property type="match status" value="1"/>
</dbReference>
<evidence type="ECO:0000313" key="1">
    <source>
        <dbReference type="EMBL" id="EOH93053.1"/>
    </source>
</evidence>
<dbReference type="STRING" id="160454.RV10_GL004210"/>
<dbReference type="HOGENOM" id="CLU_2329417_0_0_9"/>
<reference evidence="1 2" key="1">
    <citation type="submission" date="2013-02" db="EMBL/GenBank/DDBJ databases">
        <title>The Genome Sequence of Enterococcus pallens BAA-351.</title>
        <authorList>
            <consortium name="The Broad Institute Genome Sequencing Platform"/>
            <consortium name="The Broad Institute Genome Sequencing Center for Infectious Disease"/>
            <person name="Earl A.M."/>
            <person name="Gilmore M.S."/>
            <person name="Lebreton F."/>
            <person name="Walker B."/>
            <person name="Young S.K."/>
            <person name="Zeng Q."/>
            <person name="Gargeya S."/>
            <person name="Fitzgerald M."/>
            <person name="Haas B."/>
            <person name="Abouelleil A."/>
            <person name="Alvarado L."/>
            <person name="Arachchi H.M."/>
            <person name="Berlin A.M."/>
            <person name="Chapman S.B."/>
            <person name="Dewar J."/>
            <person name="Goldberg J."/>
            <person name="Griggs A."/>
            <person name="Gujja S."/>
            <person name="Hansen M."/>
            <person name="Howarth C."/>
            <person name="Imamovic A."/>
            <person name="Larimer J."/>
            <person name="McCowan C."/>
            <person name="Murphy C."/>
            <person name="Neiman D."/>
            <person name="Pearson M."/>
            <person name="Priest M."/>
            <person name="Roberts A."/>
            <person name="Saif S."/>
            <person name="Shea T."/>
            <person name="Sisk P."/>
            <person name="Sykes S."/>
            <person name="Wortman J."/>
            <person name="Nusbaum C."/>
            <person name="Birren B."/>
        </authorList>
    </citation>
    <scope>NUCLEOTIDE SEQUENCE [LARGE SCALE GENOMIC DNA]</scope>
    <source>
        <strain evidence="1 2">ATCC BAA-351</strain>
    </source>
</reference>
<evidence type="ECO:0008006" key="3">
    <source>
        <dbReference type="Google" id="ProtNLM"/>
    </source>
</evidence>
<dbReference type="InterPro" id="IPR037914">
    <property type="entry name" value="SpoVT-AbrB_sf"/>
</dbReference>
<name>R2QCU2_9ENTE</name>
<dbReference type="eggNOG" id="COG2336">
    <property type="taxonomic scope" value="Bacteria"/>
</dbReference>
<dbReference type="RefSeq" id="WP_010757682.1">
    <property type="nucleotide sequence ID" value="NZ_ASWD01000001.1"/>
</dbReference>
<dbReference type="Gene3D" id="2.10.260.10">
    <property type="match status" value="1"/>
</dbReference>
<gene>
    <name evidence="1" type="ORF">UAU_02695</name>
</gene>
<proteinExistence type="predicted"/>
<sequence length="98" mass="11547">MELEKEKSKIKKWGNAKGVLLPKKMLVTADLENKEDITITVEMKDDGKKRIIIEEENPDYETILNELVGIVDLPADFDLKEERKKRKQKRLSKHEIHY</sequence>
<protein>
    <recommendedName>
        <fullName evidence="3">SpoVT-AbrB domain-containing protein</fullName>
    </recommendedName>
</protein>
<organism evidence="1 2">
    <name type="scientific">Enterococcus pallens ATCC BAA-351</name>
    <dbReference type="NCBI Taxonomy" id="1158607"/>
    <lineage>
        <taxon>Bacteria</taxon>
        <taxon>Bacillati</taxon>
        <taxon>Bacillota</taxon>
        <taxon>Bacilli</taxon>
        <taxon>Lactobacillales</taxon>
        <taxon>Enterococcaceae</taxon>
        <taxon>Enterococcus</taxon>
    </lineage>
</organism>
<comment type="caution">
    <text evidence="1">The sequence shown here is derived from an EMBL/GenBank/DDBJ whole genome shotgun (WGS) entry which is preliminary data.</text>
</comment>
<dbReference type="Proteomes" id="UP000013782">
    <property type="component" value="Unassembled WGS sequence"/>
</dbReference>
<accession>R2QCU2</accession>
<dbReference type="AlphaFoldDB" id="R2QCU2"/>